<keyword evidence="3" id="KW-0813">Transport</keyword>
<reference evidence="6" key="1">
    <citation type="journal article" date="2012" name="Stand. Genomic Sci.">
        <title>Complete genome sequence of Liberibacter crescens BT-1.</title>
        <authorList>
            <person name="Leonard M.T."/>
            <person name="Fagen J.R."/>
            <person name="Davis-Richardson A.G."/>
            <person name="Davis M.J."/>
            <person name="Triplett E.W."/>
        </authorList>
    </citation>
    <scope>NUCLEOTIDE SEQUENCE [LARGE SCALE GENOMIC DNA]</scope>
    <source>
        <strain evidence="6">BT-1</strain>
    </source>
</reference>
<evidence type="ECO:0000313" key="7">
    <source>
        <dbReference type="Proteomes" id="UP000010799"/>
    </source>
</evidence>
<dbReference type="PATRIC" id="fig|1215343.11.peg.335"/>
<comment type="subcellular location">
    <subcellularLocation>
        <location evidence="1">Periplasm</location>
    </subcellularLocation>
</comment>
<dbReference type="Proteomes" id="UP000010799">
    <property type="component" value="Chromosome"/>
</dbReference>
<dbReference type="Gene3D" id="3.10.105.10">
    <property type="entry name" value="Dipeptide-binding Protein, Domain 3"/>
    <property type="match status" value="1"/>
</dbReference>
<dbReference type="Gene3D" id="3.40.190.10">
    <property type="entry name" value="Periplasmic binding protein-like II"/>
    <property type="match status" value="1"/>
</dbReference>
<protein>
    <submittedName>
        <fullName evidence="6">Peptide/opine/nickel uptake family ABC transporter, periplasmic substrate-binding protein</fullName>
    </submittedName>
</protein>
<dbReference type="HOGENOM" id="CLU_017028_8_6_5"/>
<dbReference type="RefSeq" id="WP_015272745.1">
    <property type="nucleotide sequence ID" value="NC_019907.1"/>
</dbReference>
<name>L0EUH0_LIBCB</name>
<dbReference type="InterPro" id="IPR000914">
    <property type="entry name" value="SBP_5_dom"/>
</dbReference>
<dbReference type="InterPro" id="IPR039424">
    <property type="entry name" value="SBP_5"/>
</dbReference>
<dbReference type="GO" id="GO:0015833">
    <property type="term" value="P:peptide transport"/>
    <property type="evidence" value="ECO:0007669"/>
    <property type="project" value="TreeGrafter"/>
</dbReference>
<dbReference type="STRING" id="1215343.B488_03250"/>
<dbReference type="GO" id="GO:0030288">
    <property type="term" value="C:outer membrane-bounded periplasmic space"/>
    <property type="evidence" value="ECO:0007669"/>
    <property type="project" value="UniProtKB-ARBA"/>
</dbReference>
<sequence>MGKIYFFITSMLIFIIFQDLGIAKQGESGELRVISWQAVSTLNPYLSGGDKDAQAASLVLESLASFNSKGQLVAKLAENIPTLENGGISADMKSITWKLKKGIKWSDGSNLTADDVVFTWKYCTSPGIGCQQKSYFNGISSVEAIDPLTVKIVFENPRAYSYGVFTSLVSPIIHKEQFKNCLGVKASECTSANFNPHGTGPFRVKDFKANDVVIFEVNPYYRNPEKPFFSKVTLKGGGDSLSSARSVLETGEYDFGVNIQVEPEVLQQIVKKSVKGVIGSAFGGTVERINLNPFAVDFSLGSKRSTKEAGPHPFLSDPSVRRALSIAIDRSLIVDEGYGPSGRPTCNILPAPEAYVSTANDWCLKQDIEGANNLLDKAGWVKGSDGIRSKNGVRLSMLYQTSVNSVRQGTQSLIKDMWKKIGVETELRNINSSVFFGSDPSSPDTVQRFYADAEMYADTFAGIDPEVYMQVWTCEKIPSPATSWHGENISRYCNQRYDDLVKKYQKTINFNERVEIAKQLNDILSGEVIHIPLVHRGMVYAYSNKLQGIELNGWDTPYWNIENWHR</sequence>
<dbReference type="EMBL" id="CP003789">
    <property type="protein sequence ID" value="AGA64318.1"/>
    <property type="molecule type" value="Genomic_DNA"/>
</dbReference>
<dbReference type="GO" id="GO:1904680">
    <property type="term" value="F:peptide transmembrane transporter activity"/>
    <property type="evidence" value="ECO:0007669"/>
    <property type="project" value="TreeGrafter"/>
</dbReference>
<evidence type="ECO:0000259" key="5">
    <source>
        <dbReference type="Pfam" id="PF00496"/>
    </source>
</evidence>
<comment type="similarity">
    <text evidence="2">Belongs to the bacterial solute-binding protein 5 family.</text>
</comment>
<dbReference type="Pfam" id="PF00496">
    <property type="entry name" value="SBP_bac_5"/>
    <property type="match status" value="1"/>
</dbReference>
<evidence type="ECO:0000256" key="3">
    <source>
        <dbReference type="ARBA" id="ARBA00022448"/>
    </source>
</evidence>
<dbReference type="CDD" id="cd08513">
    <property type="entry name" value="PBP2_thermophilic_Hb8_like"/>
    <property type="match status" value="1"/>
</dbReference>
<dbReference type="SUPFAM" id="SSF53850">
    <property type="entry name" value="Periplasmic binding protein-like II"/>
    <property type="match status" value="1"/>
</dbReference>
<dbReference type="PANTHER" id="PTHR30290:SF65">
    <property type="entry name" value="MONOACYL PHOSPHATIDYLINOSITOL TETRAMANNOSIDE-BINDING PROTEIN LPQW-RELATED"/>
    <property type="match status" value="1"/>
</dbReference>
<dbReference type="AlphaFoldDB" id="L0EUH0"/>
<evidence type="ECO:0000256" key="1">
    <source>
        <dbReference type="ARBA" id="ARBA00004418"/>
    </source>
</evidence>
<dbReference type="PANTHER" id="PTHR30290">
    <property type="entry name" value="PERIPLASMIC BINDING COMPONENT OF ABC TRANSPORTER"/>
    <property type="match status" value="1"/>
</dbReference>
<keyword evidence="7" id="KW-1185">Reference proteome</keyword>
<dbReference type="KEGG" id="lcc:B488_03250"/>
<feature type="domain" description="Solute-binding protein family 5" evidence="5">
    <location>
        <begin position="76"/>
        <end position="472"/>
    </location>
</feature>
<accession>L0EUH0</accession>
<dbReference type="PIRSF" id="PIRSF002741">
    <property type="entry name" value="MppA"/>
    <property type="match status" value="1"/>
</dbReference>
<gene>
    <name evidence="6" type="ordered locus">B488_03250</name>
</gene>
<organism evidence="6 7">
    <name type="scientific">Liberibacter crescens (strain BT-1)</name>
    <dbReference type="NCBI Taxonomy" id="1215343"/>
    <lineage>
        <taxon>Bacteria</taxon>
        <taxon>Pseudomonadati</taxon>
        <taxon>Pseudomonadota</taxon>
        <taxon>Alphaproteobacteria</taxon>
        <taxon>Hyphomicrobiales</taxon>
        <taxon>Rhizobiaceae</taxon>
        <taxon>Liberibacter</taxon>
    </lineage>
</organism>
<proteinExistence type="inferred from homology"/>
<keyword evidence="4" id="KW-0732">Signal</keyword>
<evidence type="ECO:0000256" key="4">
    <source>
        <dbReference type="ARBA" id="ARBA00022729"/>
    </source>
</evidence>
<dbReference type="InterPro" id="IPR030678">
    <property type="entry name" value="Peptide/Ni-bd"/>
</dbReference>
<dbReference type="eggNOG" id="COG0747">
    <property type="taxonomic scope" value="Bacteria"/>
</dbReference>
<dbReference type="GO" id="GO:0043190">
    <property type="term" value="C:ATP-binding cassette (ABC) transporter complex"/>
    <property type="evidence" value="ECO:0007669"/>
    <property type="project" value="InterPro"/>
</dbReference>
<evidence type="ECO:0000256" key="2">
    <source>
        <dbReference type="ARBA" id="ARBA00005695"/>
    </source>
</evidence>
<dbReference type="FunFam" id="3.10.105.10:FF:000006">
    <property type="entry name" value="Peptide ABC transporter substrate-binding protein"/>
    <property type="match status" value="1"/>
</dbReference>
<evidence type="ECO:0000313" key="6">
    <source>
        <dbReference type="EMBL" id="AGA64318.1"/>
    </source>
</evidence>